<keyword evidence="3" id="KW-1185">Reference proteome</keyword>
<protein>
    <submittedName>
        <fullName evidence="2">Uncharacterized protein</fullName>
    </submittedName>
</protein>
<name>A0A3D9FIX6_9SPHN</name>
<dbReference type="EMBL" id="QRDP01000004">
    <property type="protein sequence ID" value="RED17749.1"/>
    <property type="molecule type" value="Genomic_DNA"/>
</dbReference>
<keyword evidence="1" id="KW-0732">Signal</keyword>
<dbReference type="RefSeq" id="WP_116236987.1">
    <property type="nucleotide sequence ID" value="NZ_QRDP01000004.1"/>
</dbReference>
<sequence>MKAGSLFLWAMLGVSSAASAQSADVTIPDAIAFGASVDSMTERLAGLCSEAELRTIDPPVLPDVQNIQQQIDCQGFDYMGEPRLAEFVFRDDALQMVWILVDADDQERIVAAMREAYGEDGLTTSDVVAFREHRTAWRFEPPEVLFFSEELRPAMERFLTAPTE</sequence>
<evidence type="ECO:0000256" key="1">
    <source>
        <dbReference type="SAM" id="SignalP"/>
    </source>
</evidence>
<dbReference type="AlphaFoldDB" id="A0A3D9FIX6"/>
<gene>
    <name evidence="2" type="ORF">DFR46_2803</name>
</gene>
<organism evidence="2 3">
    <name type="scientific">Parasphingopyxis lamellibrachiae</name>
    <dbReference type="NCBI Taxonomy" id="680125"/>
    <lineage>
        <taxon>Bacteria</taxon>
        <taxon>Pseudomonadati</taxon>
        <taxon>Pseudomonadota</taxon>
        <taxon>Alphaproteobacteria</taxon>
        <taxon>Sphingomonadales</taxon>
        <taxon>Sphingomonadaceae</taxon>
        <taxon>Parasphingopyxis</taxon>
    </lineage>
</organism>
<evidence type="ECO:0000313" key="3">
    <source>
        <dbReference type="Proteomes" id="UP000256310"/>
    </source>
</evidence>
<evidence type="ECO:0000313" key="2">
    <source>
        <dbReference type="EMBL" id="RED17749.1"/>
    </source>
</evidence>
<accession>A0A3D9FIX6</accession>
<feature type="chain" id="PRO_5017717332" evidence="1">
    <location>
        <begin position="21"/>
        <end position="164"/>
    </location>
</feature>
<dbReference type="OrthoDB" id="6401525at2"/>
<proteinExistence type="predicted"/>
<comment type="caution">
    <text evidence="2">The sequence shown here is derived from an EMBL/GenBank/DDBJ whole genome shotgun (WGS) entry which is preliminary data.</text>
</comment>
<dbReference type="Proteomes" id="UP000256310">
    <property type="component" value="Unassembled WGS sequence"/>
</dbReference>
<reference evidence="2 3" key="1">
    <citation type="submission" date="2018-07" db="EMBL/GenBank/DDBJ databases">
        <title>Genomic Encyclopedia of Type Strains, Phase IV (KMG-IV): sequencing the most valuable type-strain genomes for metagenomic binning, comparative biology and taxonomic classification.</title>
        <authorList>
            <person name="Goeker M."/>
        </authorList>
    </citation>
    <scope>NUCLEOTIDE SEQUENCE [LARGE SCALE GENOMIC DNA]</scope>
    <source>
        <strain evidence="2 3">DSM 26725</strain>
    </source>
</reference>
<feature type="signal peptide" evidence="1">
    <location>
        <begin position="1"/>
        <end position="20"/>
    </location>
</feature>